<dbReference type="InterPro" id="IPR002885">
    <property type="entry name" value="PPR_rpt"/>
</dbReference>
<dbReference type="InterPro" id="IPR011990">
    <property type="entry name" value="TPR-like_helical_dom_sf"/>
</dbReference>
<evidence type="ECO:0000313" key="5">
    <source>
        <dbReference type="Proteomes" id="UP000554482"/>
    </source>
</evidence>
<keyword evidence="5" id="KW-1185">Reference proteome</keyword>
<accession>A0A7J6W795</accession>
<dbReference type="Pfam" id="PF13041">
    <property type="entry name" value="PPR_2"/>
    <property type="match status" value="1"/>
</dbReference>
<dbReference type="EMBL" id="JABWDY010021508">
    <property type="protein sequence ID" value="KAF5192332.1"/>
    <property type="molecule type" value="Genomic_DNA"/>
</dbReference>
<dbReference type="PANTHER" id="PTHR46598:SF3">
    <property type="entry name" value="OS07G0495300 PROTEIN"/>
    <property type="match status" value="1"/>
</dbReference>
<dbReference type="Pfam" id="PF01535">
    <property type="entry name" value="PPR"/>
    <property type="match status" value="1"/>
</dbReference>
<keyword evidence="2" id="KW-0677">Repeat</keyword>
<feature type="repeat" description="PPR" evidence="3">
    <location>
        <begin position="382"/>
        <end position="416"/>
    </location>
</feature>
<dbReference type="PANTHER" id="PTHR46598">
    <property type="entry name" value="BNAC05G43320D PROTEIN"/>
    <property type="match status" value="1"/>
</dbReference>
<organism evidence="4 5">
    <name type="scientific">Thalictrum thalictroides</name>
    <name type="common">Rue-anemone</name>
    <name type="synonym">Anemone thalictroides</name>
    <dbReference type="NCBI Taxonomy" id="46969"/>
    <lineage>
        <taxon>Eukaryota</taxon>
        <taxon>Viridiplantae</taxon>
        <taxon>Streptophyta</taxon>
        <taxon>Embryophyta</taxon>
        <taxon>Tracheophyta</taxon>
        <taxon>Spermatophyta</taxon>
        <taxon>Magnoliopsida</taxon>
        <taxon>Ranunculales</taxon>
        <taxon>Ranunculaceae</taxon>
        <taxon>Thalictroideae</taxon>
        <taxon>Thalictrum</taxon>
    </lineage>
</organism>
<reference evidence="4 5" key="1">
    <citation type="submission" date="2020-06" db="EMBL/GenBank/DDBJ databases">
        <title>Transcriptomic and genomic resources for Thalictrum thalictroides and T. hernandezii: Facilitating candidate gene discovery in an emerging model plant lineage.</title>
        <authorList>
            <person name="Arias T."/>
            <person name="Riano-Pachon D.M."/>
            <person name="Di Stilio V.S."/>
        </authorList>
    </citation>
    <scope>NUCLEOTIDE SEQUENCE [LARGE SCALE GENOMIC DNA]</scope>
    <source>
        <strain evidence="5">cv. WT478/WT964</strain>
        <tissue evidence="4">Leaves</tissue>
    </source>
</reference>
<dbReference type="Proteomes" id="UP000554482">
    <property type="component" value="Unassembled WGS sequence"/>
</dbReference>
<protein>
    <submittedName>
        <fullName evidence="4">Pentatricopeptide repeat-containing protein</fullName>
    </submittedName>
</protein>
<evidence type="ECO:0000256" key="1">
    <source>
        <dbReference type="ARBA" id="ARBA00007626"/>
    </source>
</evidence>
<dbReference type="OrthoDB" id="783540at2759"/>
<dbReference type="NCBIfam" id="TIGR00756">
    <property type="entry name" value="PPR"/>
    <property type="match status" value="2"/>
</dbReference>
<sequence>MDVWKTTFIHMVKTETGTYFVSDLLVDICDCFMHHMEIYNVKNSKHLKMIKPDTMIFNLVLEACVRFKLTIRAERIIELMAVVGVVADANTIVLIAQIHEMNGQRDELKKFKDYIDRVPARLLYHYRQFYDCLLSLHFKFDDIDAAAELVLDMCKHHGSSSFSGGFLSNNQMDLQKTYLIPIASRNLKTGLRLQIEPKLLQKDYVLSVGSHPELATFIGGRLVPSNKALAKVIHGYRKHGKIGDLSKTIVSIQKASGVMQKLGLSSSVLGSCIQIRWLETSHDILDDMELAGTPMDFEAYLSLLSAYSKERMTKEAKVLIKQMRKRGWLQDLSDEDVVSGRFLEKGSLPLLDKNSVTVVEKSGLAESLIRELKEEENTLPRMVYEINTSIYFFCKGNMMEDALRTYQRMQEREIQPTVQTFTHLINGYSKLKMYREITILWGEIKRKLDSGDLSSHRELHDMLLWNFIRGGYFERVLEVIEYMKRSGMYIDKWKYKSEFLMFHKYLYRSLKEEQAKTEAQRKRLEHVRAFRKWACID</sequence>
<dbReference type="Gene3D" id="1.25.40.10">
    <property type="entry name" value="Tetratricopeptide repeat domain"/>
    <property type="match status" value="3"/>
</dbReference>
<comment type="caution">
    <text evidence="4">The sequence shown here is derived from an EMBL/GenBank/DDBJ whole genome shotgun (WGS) entry which is preliminary data.</text>
</comment>
<evidence type="ECO:0000256" key="3">
    <source>
        <dbReference type="PROSITE-ProRule" id="PRU00708"/>
    </source>
</evidence>
<dbReference type="AlphaFoldDB" id="A0A7J6W795"/>
<feature type="repeat" description="PPR" evidence="3">
    <location>
        <begin position="296"/>
        <end position="330"/>
    </location>
</feature>
<comment type="similarity">
    <text evidence="1">Belongs to the PPR family. P subfamily.</text>
</comment>
<evidence type="ECO:0000256" key="2">
    <source>
        <dbReference type="ARBA" id="ARBA00022737"/>
    </source>
</evidence>
<proteinExistence type="inferred from homology"/>
<evidence type="ECO:0000313" key="4">
    <source>
        <dbReference type="EMBL" id="KAF5192332.1"/>
    </source>
</evidence>
<dbReference type="PROSITE" id="PS51375">
    <property type="entry name" value="PPR"/>
    <property type="match status" value="2"/>
</dbReference>
<gene>
    <name evidence="4" type="ORF">FRX31_018087</name>
</gene>
<name>A0A7J6W795_THATH</name>